<feature type="domain" description="NADH:quinone oxidoreductase/Mrp antiporter transmembrane" evidence="9">
    <location>
        <begin position="131"/>
        <end position="428"/>
    </location>
</feature>
<feature type="transmembrane region" description="Helical" evidence="8">
    <location>
        <begin position="36"/>
        <end position="55"/>
    </location>
</feature>
<evidence type="ECO:0000256" key="4">
    <source>
        <dbReference type="ARBA" id="ARBA00022989"/>
    </source>
</evidence>
<dbReference type="GO" id="GO:0008137">
    <property type="term" value="F:NADH dehydrogenase (ubiquinone) activity"/>
    <property type="evidence" value="ECO:0007669"/>
    <property type="project" value="InterPro"/>
</dbReference>
<evidence type="ECO:0000256" key="7">
    <source>
        <dbReference type="RuleBase" id="RU000320"/>
    </source>
</evidence>
<dbReference type="Pfam" id="PF00361">
    <property type="entry name" value="Proton_antipo_M"/>
    <property type="match status" value="1"/>
</dbReference>
<feature type="transmembrane region" description="Helical" evidence="8">
    <location>
        <begin position="135"/>
        <end position="154"/>
    </location>
</feature>
<evidence type="ECO:0000259" key="9">
    <source>
        <dbReference type="Pfam" id="PF00361"/>
    </source>
</evidence>
<dbReference type="AlphaFoldDB" id="A0A1J5NP46"/>
<feature type="transmembrane region" description="Helical" evidence="8">
    <location>
        <begin position="75"/>
        <end position="98"/>
    </location>
</feature>
<feature type="transmembrane region" description="Helical" evidence="8">
    <location>
        <begin position="110"/>
        <end position="129"/>
    </location>
</feature>
<dbReference type="EC" id="1.-.-.-" evidence="10"/>
<dbReference type="PANTHER" id="PTHR42682:SF3">
    <property type="entry name" value="FORMATE HYDROGENLYASE SUBUNIT 3-RELATED"/>
    <property type="match status" value="1"/>
</dbReference>
<protein>
    <submittedName>
        <fullName evidence="10">Hydrogenase-4 component B</fullName>
        <ecNumber evidence="10">1.-.-.-</ecNumber>
    </submittedName>
</protein>
<comment type="subcellular location">
    <subcellularLocation>
        <location evidence="1">Cell membrane</location>
        <topology evidence="1">Multi-pass membrane protein</topology>
    </subcellularLocation>
    <subcellularLocation>
        <location evidence="7">Membrane</location>
        <topology evidence="7">Multi-pass membrane protein</topology>
    </subcellularLocation>
</comment>
<evidence type="ECO:0000313" key="11">
    <source>
        <dbReference type="Proteomes" id="UP000182811"/>
    </source>
</evidence>
<evidence type="ECO:0000256" key="5">
    <source>
        <dbReference type="ARBA" id="ARBA00023002"/>
    </source>
</evidence>
<evidence type="ECO:0000256" key="1">
    <source>
        <dbReference type="ARBA" id="ARBA00004651"/>
    </source>
</evidence>
<keyword evidence="6 8" id="KW-0472">Membrane</keyword>
<dbReference type="OrthoDB" id="9807568at2"/>
<reference evidence="10 11" key="1">
    <citation type="submission" date="2016-08" db="EMBL/GenBank/DDBJ databases">
        <title>Genome-based comparison of Moorella thermoacetic strains.</title>
        <authorList>
            <person name="Poehlein A."/>
            <person name="Bengelsdorf F.R."/>
            <person name="Esser C."/>
            <person name="Duerre P."/>
            <person name="Daniel R."/>
        </authorList>
    </citation>
    <scope>NUCLEOTIDE SEQUENCE [LARGE SCALE GENOMIC DNA]</scope>
    <source>
        <strain evidence="10 11">DSM 21394</strain>
    </source>
</reference>
<dbReference type="EMBL" id="MDDC01000006">
    <property type="protein sequence ID" value="OIQ60048.1"/>
    <property type="molecule type" value="Genomic_DNA"/>
</dbReference>
<feature type="transmembrane region" description="Helical" evidence="8">
    <location>
        <begin position="243"/>
        <end position="260"/>
    </location>
</feature>
<evidence type="ECO:0000256" key="6">
    <source>
        <dbReference type="ARBA" id="ARBA00023136"/>
    </source>
</evidence>
<dbReference type="InterPro" id="IPR003918">
    <property type="entry name" value="NADH_UbQ_OxRdtase"/>
</dbReference>
<dbReference type="InterPro" id="IPR052175">
    <property type="entry name" value="ComplexI-like_HydComp"/>
</dbReference>
<feature type="transmembrane region" description="Helical" evidence="8">
    <location>
        <begin position="385"/>
        <end position="410"/>
    </location>
</feature>
<organism evidence="10 11">
    <name type="scientific">Neomoorella thermoacetica</name>
    <name type="common">Clostridium thermoaceticum</name>
    <dbReference type="NCBI Taxonomy" id="1525"/>
    <lineage>
        <taxon>Bacteria</taxon>
        <taxon>Bacillati</taxon>
        <taxon>Bacillota</taxon>
        <taxon>Clostridia</taxon>
        <taxon>Neomoorellales</taxon>
        <taxon>Neomoorellaceae</taxon>
        <taxon>Neomoorella</taxon>
    </lineage>
</organism>
<feature type="transmembrane region" description="Helical" evidence="8">
    <location>
        <begin position="6"/>
        <end position="24"/>
    </location>
</feature>
<gene>
    <name evidence="10" type="primary">hyfB_2</name>
    <name evidence="10" type="ORF">MOTE_08820</name>
</gene>
<proteinExistence type="predicted"/>
<dbReference type="GO" id="GO:0016491">
    <property type="term" value="F:oxidoreductase activity"/>
    <property type="evidence" value="ECO:0007669"/>
    <property type="project" value="UniProtKB-KW"/>
</dbReference>
<name>A0A1J5NP46_NEOTH</name>
<feature type="transmembrane region" description="Helical" evidence="8">
    <location>
        <begin position="471"/>
        <end position="498"/>
    </location>
</feature>
<evidence type="ECO:0000256" key="2">
    <source>
        <dbReference type="ARBA" id="ARBA00022475"/>
    </source>
</evidence>
<feature type="transmembrane region" description="Helical" evidence="8">
    <location>
        <begin position="653"/>
        <end position="672"/>
    </location>
</feature>
<evidence type="ECO:0000256" key="8">
    <source>
        <dbReference type="SAM" id="Phobius"/>
    </source>
</evidence>
<keyword evidence="5 10" id="KW-0560">Oxidoreductase</keyword>
<dbReference type="NCBIfam" id="NF005086">
    <property type="entry name" value="PRK06521.1"/>
    <property type="match status" value="1"/>
</dbReference>
<evidence type="ECO:0000256" key="3">
    <source>
        <dbReference type="ARBA" id="ARBA00022692"/>
    </source>
</evidence>
<dbReference type="PANTHER" id="PTHR42682">
    <property type="entry name" value="HYDROGENASE-4 COMPONENT F"/>
    <property type="match status" value="1"/>
</dbReference>
<dbReference type="GO" id="GO:0042773">
    <property type="term" value="P:ATP synthesis coupled electron transport"/>
    <property type="evidence" value="ECO:0007669"/>
    <property type="project" value="InterPro"/>
</dbReference>
<feature type="transmembrane region" description="Helical" evidence="8">
    <location>
        <begin position="209"/>
        <end position="231"/>
    </location>
</feature>
<feature type="transmembrane region" description="Helical" evidence="8">
    <location>
        <begin position="533"/>
        <end position="551"/>
    </location>
</feature>
<feature type="transmembrane region" description="Helical" evidence="8">
    <location>
        <begin position="345"/>
        <end position="365"/>
    </location>
</feature>
<sequence>MIVQQLFLLSILLYAAGAVASLALNRAGKIANYASGISAFVAASAGMAAAIPVFARGTGFTMEAAGVIPFAPFVIRVDLFSAFMLLVISLLAAATAIYSLAYQEEYAGRGAGVLGFLNNIFLASMVLVVASGDAFYFLVFWELMTLVSYFLVSFDQENPESVNAGFIYFLVAHAGAVMIMLSFIIFFVHTGTFDFASFRNANLPPATKHLAFLLAFFGFGAKAGIMPLHFWLPRAHPAAPSNVSALMSGVMIKTAIYGILRVSVDFLGASVWWWGLTVMAFGAISAVLGVLYAINENDLKRLLAYSSIENVGIILMGIGAGMIGIARGEPVLGVLGILAGLYHLVNHAAFKGLLFLGAGSVIYRLHTKNMEEMGGLARRMPWTGFAFLTGALAIAAIPPLNGFVSEWFTYQSLFMASTSSLLAVKVLSPLLAIMLALTGALAAMCFVKAYGVTFTGPWRSNRAREAREVPVPMLAGTAILAAGCIALGLGAPVVAPYIGNVASALLGTSPVRVSDGLLVFPASSARAVLSPPLIALLLVGFVTLPLLIAGMQGGMQAGRRIDAEPWACGYKYSPRMVYAATAFAQPLRVLFRPAYLLRTTLAGPGYTIAAYGKEAVVYVARVESMWKDYLYGPLLRGTVRLGKRVQALQIGNVRLYCLYIIVTLVVLLLATVR</sequence>
<dbReference type="GO" id="GO:0005886">
    <property type="term" value="C:plasma membrane"/>
    <property type="evidence" value="ECO:0007669"/>
    <property type="project" value="UniProtKB-SubCell"/>
</dbReference>
<dbReference type="Proteomes" id="UP000182811">
    <property type="component" value="Unassembled WGS sequence"/>
</dbReference>
<feature type="transmembrane region" description="Helical" evidence="8">
    <location>
        <begin position="272"/>
        <end position="295"/>
    </location>
</feature>
<comment type="caution">
    <text evidence="10">The sequence shown here is derived from an EMBL/GenBank/DDBJ whole genome shotgun (WGS) entry which is preliminary data.</text>
</comment>
<accession>A0A1J5NP46</accession>
<feature type="transmembrane region" description="Helical" evidence="8">
    <location>
        <begin position="430"/>
        <end position="450"/>
    </location>
</feature>
<keyword evidence="4 8" id="KW-1133">Transmembrane helix</keyword>
<dbReference type="PRINTS" id="PR01437">
    <property type="entry name" value="NUOXDRDTASE4"/>
</dbReference>
<keyword evidence="3 7" id="KW-0812">Transmembrane</keyword>
<feature type="transmembrane region" description="Helical" evidence="8">
    <location>
        <begin position="302"/>
        <end position="325"/>
    </location>
</feature>
<feature type="transmembrane region" description="Helical" evidence="8">
    <location>
        <begin position="166"/>
        <end position="189"/>
    </location>
</feature>
<keyword evidence="2" id="KW-1003">Cell membrane</keyword>
<dbReference type="InterPro" id="IPR001750">
    <property type="entry name" value="ND/Mrp_TM"/>
</dbReference>
<evidence type="ECO:0000313" key="10">
    <source>
        <dbReference type="EMBL" id="OIQ60048.1"/>
    </source>
</evidence>